<keyword evidence="1" id="KW-0805">Transcription regulation</keyword>
<keyword evidence="7" id="KW-1185">Reference proteome</keyword>
<dbReference type="PANTHER" id="PTHR24567">
    <property type="entry name" value="CRP FAMILY TRANSCRIPTIONAL REGULATORY PROTEIN"/>
    <property type="match status" value="1"/>
</dbReference>
<accession>A0ABS4DJB0</accession>
<evidence type="ECO:0000256" key="1">
    <source>
        <dbReference type="ARBA" id="ARBA00023015"/>
    </source>
</evidence>
<dbReference type="EMBL" id="JAGJRS010000005">
    <property type="protein sequence ID" value="MBP1473142.1"/>
    <property type="molecule type" value="Genomic_DNA"/>
</dbReference>
<evidence type="ECO:0000259" key="5">
    <source>
        <dbReference type="PROSITE" id="PS51063"/>
    </source>
</evidence>
<comment type="caution">
    <text evidence="6">The sequence shown here is derived from an EMBL/GenBank/DDBJ whole genome shotgun (WGS) entry which is preliminary data.</text>
</comment>
<evidence type="ECO:0000313" key="7">
    <source>
        <dbReference type="Proteomes" id="UP000823790"/>
    </source>
</evidence>
<reference evidence="6 7" key="1">
    <citation type="submission" date="2021-04" db="EMBL/GenBank/DDBJ databases">
        <authorList>
            <person name="Huq M.A."/>
        </authorList>
    </citation>
    <scope>NUCLEOTIDE SEQUENCE [LARGE SCALE GENOMIC DNA]</scope>
    <source>
        <strain evidence="6 7">MAH-13</strain>
    </source>
</reference>
<dbReference type="SMART" id="SM00419">
    <property type="entry name" value="HTH_CRP"/>
    <property type="match status" value="1"/>
</dbReference>
<keyword evidence="3" id="KW-0804">Transcription</keyword>
<dbReference type="InterPro" id="IPR001387">
    <property type="entry name" value="Cro/C1-type_HTH"/>
</dbReference>
<gene>
    <name evidence="6" type="ORF">J7I44_02460</name>
</gene>
<keyword evidence="2" id="KW-0238">DNA-binding</keyword>
<evidence type="ECO:0000256" key="3">
    <source>
        <dbReference type="ARBA" id="ARBA00023163"/>
    </source>
</evidence>
<dbReference type="Gene3D" id="2.60.120.10">
    <property type="entry name" value="Jelly Rolls"/>
    <property type="match status" value="1"/>
</dbReference>
<feature type="domain" description="HTH crp-type" evidence="5">
    <location>
        <begin position="158"/>
        <end position="224"/>
    </location>
</feature>
<proteinExistence type="predicted"/>
<dbReference type="PROSITE" id="PS50943">
    <property type="entry name" value="HTH_CROC1"/>
    <property type="match status" value="1"/>
</dbReference>
<dbReference type="InterPro" id="IPR050397">
    <property type="entry name" value="Env_Response_Regulators"/>
</dbReference>
<evidence type="ECO:0000259" key="4">
    <source>
        <dbReference type="PROSITE" id="PS50943"/>
    </source>
</evidence>
<feature type="domain" description="HTH cro/C1-type" evidence="4">
    <location>
        <begin position="182"/>
        <end position="200"/>
    </location>
</feature>
<dbReference type="SUPFAM" id="SSF51206">
    <property type="entry name" value="cAMP-binding domain-like"/>
    <property type="match status" value="1"/>
</dbReference>
<dbReference type="InterPro" id="IPR012318">
    <property type="entry name" value="HTH_CRP"/>
</dbReference>
<dbReference type="InterPro" id="IPR014710">
    <property type="entry name" value="RmlC-like_jellyroll"/>
</dbReference>
<sequence>MASQYERAQSPSELSEVAPPNNLLRALHQDDLVALQPHLESQRVEVGRVLYEPGDTVRYVYFPCGPTLVSFMVLLEDGRGIETALVGREGAVGGIVSQGRLPSYSRTVVQFPGPLLRMGAGELEQAKVRSPSLRNLFARYADCLMAQVFQSVACNAAHSIEQRTAKWLIAALDRTGDHDVPLTQEQLASMLGVGRSYISRVIKQLKDRGILETRRGGVRVTQAGGLEDIACGCNRAVRSHFEDVLRGVYPAEEESAAIKASAGDLQPGSRMPG</sequence>
<evidence type="ECO:0000256" key="2">
    <source>
        <dbReference type="ARBA" id="ARBA00023125"/>
    </source>
</evidence>
<evidence type="ECO:0000313" key="6">
    <source>
        <dbReference type="EMBL" id="MBP1473142.1"/>
    </source>
</evidence>
<protein>
    <submittedName>
        <fullName evidence="6">Crp/Fnr family transcriptional regulator</fullName>
    </submittedName>
</protein>
<dbReference type="RefSeq" id="WP_209615163.1">
    <property type="nucleotide sequence ID" value="NZ_JAGJRS010000005.1"/>
</dbReference>
<dbReference type="PROSITE" id="PS51063">
    <property type="entry name" value="HTH_CRP_2"/>
    <property type="match status" value="1"/>
</dbReference>
<dbReference type="Proteomes" id="UP000823790">
    <property type="component" value="Unassembled WGS sequence"/>
</dbReference>
<name>A0ABS4DJB0_9GAMM</name>
<organism evidence="6 7">
    <name type="scientific">Frateuria flava</name>
    <dbReference type="NCBI Taxonomy" id="2821489"/>
    <lineage>
        <taxon>Bacteria</taxon>
        <taxon>Pseudomonadati</taxon>
        <taxon>Pseudomonadota</taxon>
        <taxon>Gammaproteobacteria</taxon>
        <taxon>Lysobacterales</taxon>
        <taxon>Rhodanobacteraceae</taxon>
        <taxon>Frateuria</taxon>
    </lineage>
</organism>
<dbReference type="SUPFAM" id="SSF46785">
    <property type="entry name" value="Winged helix' DNA-binding domain"/>
    <property type="match status" value="1"/>
</dbReference>
<dbReference type="InterPro" id="IPR018490">
    <property type="entry name" value="cNMP-bd_dom_sf"/>
</dbReference>
<dbReference type="Pfam" id="PF13545">
    <property type="entry name" value="HTH_Crp_2"/>
    <property type="match status" value="1"/>
</dbReference>
<dbReference type="InterPro" id="IPR036390">
    <property type="entry name" value="WH_DNA-bd_sf"/>
</dbReference>
<dbReference type="PANTHER" id="PTHR24567:SF74">
    <property type="entry name" value="HTH-TYPE TRANSCRIPTIONAL REGULATOR ARCR"/>
    <property type="match status" value="1"/>
</dbReference>